<name>A0A5E4NCM5_9HEMI</name>
<dbReference type="CDD" id="cd01650">
    <property type="entry name" value="RT_nLTR_like"/>
    <property type="match status" value="1"/>
</dbReference>
<evidence type="ECO:0000259" key="1">
    <source>
        <dbReference type="PROSITE" id="PS50878"/>
    </source>
</evidence>
<accession>A0A5E4NCM5</accession>
<evidence type="ECO:0000313" key="3">
    <source>
        <dbReference type="Proteomes" id="UP000325440"/>
    </source>
</evidence>
<dbReference type="PROSITE" id="PS50878">
    <property type="entry name" value="RT_POL"/>
    <property type="match status" value="1"/>
</dbReference>
<keyword evidence="3" id="KW-1185">Reference proteome</keyword>
<evidence type="ECO:0000313" key="2">
    <source>
        <dbReference type="EMBL" id="VVC42614.1"/>
    </source>
</evidence>
<dbReference type="Pfam" id="PF00078">
    <property type="entry name" value="RVT_1"/>
    <property type="match status" value="1"/>
</dbReference>
<gene>
    <name evidence="2" type="ORF">CINCED_3A001748</name>
</gene>
<keyword evidence="2" id="KW-0548">Nucleotidyltransferase</keyword>
<dbReference type="PANTHER" id="PTHR19446">
    <property type="entry name" value="REVERSE TRANSCRIPTASES"/>
    <property type="match status" value="1"/>
</dbReference>
<dbReference type="GO" id="GO:0003964">
    <property type="term" value="F:RNA-directed DNA polymerase activity"/>
    <property type="evidence" value="ECO:0007669"/>
    <property type="project" value="UniProtKB-KW"/>
</dbReference>
<keyword evidence="2" id="KW-0808">Transferase</keyword>
<feature type="domain" description="Reverse transcriptase" evidence="1">
    <location>
        <begin position="129"/>
        <end position="393"/>
    </location>
</feature>
<keyword evidence="2" id="KW-0695">RNA-directed DNA polymerase</keyword>
<dbReference type="Proteomes" id="UP000325440">
    <property type="component" value="Unassembled WGS sequence"/>
</dbReference>
<dbReference type="EMBL" id="CABPRJ010001967">
    <property type="protein sequence ID" value="VVC42614.1"/>
    <property type="molecule type" value="Genomic_DNA"/>
</dbReference>
<dbReference type="SUPFAM" id="SSF56672">
    <property type="entry name" value="DNA/RNA polymerases"/>
    <property type="match status" value="1"/>
</dbReference>
<dbReference type="InterPro" id="IPR043502">
    <property type="entry name" value="DNA/RNA_pol_sf"/>
</dbReference>
<reference evidence="2 3" key="1">
    <citation type="submission" date="2019-08" db="EMBL/GenBank/DDBJ databases">
        <authorList>
            <person name="Alioto T."/>
            <person name="Alioto T."/>
            <person name="Gomez Garrido J."/>
        </authorList>
    </citation>
    <scope>NUCLEOTIDE SEQUENCE [LARGE SCALE GENOMIC DNA]</scope>
</reference>
<dbReference type="InterPro" id="IPR000477">
    <property type="entry name" value="RT_dom"/>
</dbReference>
<proteinExistence type="predicted"/>
<dbReference type="OrthoDB" id="6626039at2759"/>
<organism evidence="2 3">
    <name type="scientific">Cinara cedri</name>
    <dbReference type="NCBI Taxonomy" id="506608"/>
    <lineage>
        <taxon>Eukaryota</taxon>
        <taxon>Metazoa</taxon>
        <taxon>Ecdysozoa</taxon>
        <taxon>Arthropoda</taxon>
        <taxon>Hexapoda</taxon>
        <taxon>Insecta</taxon>
        <taxon>Pterygota</taxon>
        <taxon>Neoptera</taxon>
        <taxon>Paraneoptera</taxon>
        <taxon>Hemiptera</taxon>
        <taxon>Sternorrhyncha</taxon>
        <taxon>Aphidomorpha</taxon>
        <taxon>Aphidoidea</taxon>
        <taxon>Aphididae</taxon>
        <taxon>Lachninae</taxon>
        <taxon>Cinara</taxon>
    </lineage>
</organism>
<dbReference type="AlphaFoldDB" id="A0A5E4NCM5"/>
<sequence length="411" mass="46202">MARKELKKGIERSKESSWSNLCRQVEEDPWGLPYRLVTKKLPGRRPIQGLTLPGRIESIVDTLFPADETIVWPVADASHGFHEISIEEIRQCARDIPTGKAPGPDGVPDMVVKRIAERRPEIFAQAFNQCLGEGIFPAIWKRADLVLLPKGNKPLDLPSSYRPICLLNTTGKLLERIIKVRLDMHLETFGGFSERQYGFRKGKSTIDAISHVMEVIDSKGSGPLYRRELGALLTLDVANAFNTARWCNISEGLIRKKVPEYLLTIIRSYMSDRSLVFGEDQHRSINRGVPQGSVIGPLLWNVMYDDLLRIDLGDNIPGHSSAELVTFADDVAVVVSGHNTELPEIAANRALEAVSSWMKRNGLTLAAHKTEAVVLTTKRGYQKPTFMVDGVPVVPKEKLRYLFFFFFFFFV</sequence>
<protein>
    <submittedName>
        <fullName evidence="2">Reverse transcriptase domain</fullName>
    </submittedName>
</protein>